<proteinExistence type="inferred from homology"/>
<keyword evidence="2 7" id="KW-0812">Transmembrane</keyword>
<dbReference type="Proteomes" id="UP001156641">
    <property type="component" value="Unassembled WGS sequence"/>
</dbReference>
<evidence type="ECO:0000313" key="8">
    <source>
        <dbReference type="EMBL" id="GLR68445.1"/>
    </source>
</evidence>
<evidence type="ECO:0000256" key="4">
    <source>
        <dbReference type="ARBA" id="ARBA00023136"/>
    </source>
</evidence>
<dbReference type="CDD" id="cd08010">
    <property type="entry name" value="MltG_like"/>
    <property type="match status" value="1"/>
</dbReference>
<keyword evidence="9" id="KW-1185">Reference proteome</keyword>
<dbReference type="HAMAP" id="MF_02065">
    <property type="entry name" value="MltG"/>
    <property type="match status" value="1"/>
</dbReference>
<dbReference type="EC" id="4.2.2.29" evidence="7"/>
<evidence type="ECO:0000256" key="7">
    <source>
        <dbReference type="HAMAP-Rule" id="MF_02065"/>
    </source>
</evidence>
<dbReference type="Pfam" id="PF02618">
    <property type="entry name" value="YceG"/>
    <property type="match status" value="1"/>
</dbReference>
<comment type="function">
    <text evidence="7">Functions as a peptidoglycan terminase that cleaves nascent peptidoglycan strands endolytically to terminate their elongation.</text>
</comment>
<comment type="similarity">
    <text evidence="7">Belongs to the transglycosylase MltG family.</text>
</comment>
<comment type="caution">
    <text evidence="8">The sequence shown here is derived from an EMBL/GenBank/DDBJ whole genome shotgun (WGS) entry which is preliminary data.</text>
</comment>
<organism evidence="8 9">
    <name type="scientific">Acidocella aquatica</name>
    <dbReference type="NCBI Taxonomy" id="1922313"/>
    <lineage>
        <taxon>Bacteria</taxon>
        <taxon>Pseudomonadati</taxon>
        <taxon>Pseudomonadota</taxon>
        <taxon>Alphaproteobacteria</taxon>
        <taxon>Acetobacterales</taxon>
        <taxon>Acidocellaceae</taxon>
        <taxon>Acidocella</taxon>
    </lineage>
</organism>
<keyword evidence="3 7" id="KW-1133">Transmembrane helix</keyword>
<dbReference type="Gene3D" id="3.30.1490.480">
    <property type="entry name" value="Endolytic murein transglycosylase"/>
    <property type="match status" value="1"/>
</dbReference>
<dbReference type="GO" id="GO:0016829">
    <property type="term" value="F:lyase activity"/>
    <property type="evidence" value="ECO:0007669"/>
    <property type="project" value="UniProtKB-KW"/>
</dbReference>
<comment type="catalytic activity">
    <reaction evidence="7">
        <text>a peptidoglycan chain = a peptidoglycan chain with N-acetyl-1,6-anhydromuramyl-[peptide] at the reducing end + a peptidoglycan chain with N-acetylglucosamine at the non-reducing end.</text>
        <dbReference type="EC" id="4.2.2.29"/>
    </reaction>
</comment>
<reference evidence="9" key="1">
    <citation type="journal article" date="2019" name="Int. J. Syst. Evol. Microbiol.">
        <title>The Global Catalogue of Microorganisms (GCM) 10K type strain sequencing project: providing services to taxonomists for standard genome sequencing and annotation.</title>
        <authorList>
            <consortium name="The Broad Institute Genomics Platform"/>
            <consortium name="The Broad Institute Genome Sequencing Center for Infectious Disease"/>
            <person name="Wu L."/>
            <person name="Ma J."/>
        </authorList>
    </citation>
    <scope>NUCLEOTIDE SEQUENCE [LARGE SCALE GENOMIC DNA]</scope>
    <source>
        <strain evidence="9">NBRC 112502</strain>
    </source>
</reference>
<dbReference type="Gene3D" id="3.30.160.60">
    <property type="entry name" value="Classic Zinc Finger"/>
    <property type="match status" value="1"/>
</dbReference>
<dbReference type="PANTHER" id="PTHR30518:SF2">
    <property type="entry name" value="ENDOLYTIC MUREIN TRANSGLYCOSYLASE"/>
    <property type="match status" value="1"/>
</dbReference>
<dbReference type="PANTHER" id="PTHR30518">
    <property type="entry name" value="ENDOLYTIC MUREIN TRANSGLYCOSYLASE"/>
    <property type="match status" value="1"/>
</dbReference>
<evidence type="ECO:0000256" key="5">
    <source>
        <dbReference type="ARBA" id="ARBA00023239"/>
    </source>
</evidence>
<keyword evidence="5 7" id="KW-0456">Lyase</keyword>
<dbReference type="EMBL" id="BSOS01000090">
    <property type="protein sequence ID" value="GLR68445.1"/>
    <property type="molecule type" value="Genomic_DNA"/>
</dbReference>
<dbReference type="NCBIfam" id="TIGR00247">
    <property type="entry name" value="endolytic transglycosylase MltG"/>
    <property type="match status" value="1"/>
</dbReference>
<keyword evidence="6 7" id="KW-0961">Cell wall biogenesis/degradation</keyword>
<keyword evidence="4 7" id="KW-0472">Membrane</keyword>
<feature type="site" description="Important for catalytic activity" evidence="7">
    <location>
        <position position="201"/>
    </location>
</feature>
<evidence type="ECO:0000256" key="3">
    <source>
        <dbReference type="ARBA" id="ARBA00022989"/>
    </source>
</evidence>
<protein>
    <recommendedName>
        <fullName evidence="7">Endolytic murein transglycosylase</fullName>
        <ecNumber evidence="7">4.2.2.29</ecNumber>
    </recommendedName>
    <alternativeName>
        <fullName evidence="7">Peptidoglycan lytic transglycosylase</fullName>
    </alternativeName>
    <alternativeName>
        <fullName evidence="7">Peptidoglycan polymerization terminase</fullName>
    </alternativeName>
</protein>
<sequence>MPRLRGRIIIFLVTLLVLLRLERMAVEQSFNGPGPLQASTDLVIPPGGIAATGAVLARAGAIGNPLIFRIAVFLTRADGPLHAGEFLIPARSSLADILRILRQGAPVQHQVTIPEGLTGAEIAKILNAASPASGSVATPPEGSVLPQTYDFTLGTKREAILARAQKAMQRSLDAAWAQRDPALPLQSPQQALTLASIVQAETPVAAELPKVAAVYENRLAMGMKLQADPTVIYAASGGQTSGGMPISRADLANPSPYNTYAHPGLPPGPICAPGLAAIQAVLHPASTQALYFVATGTGGHVFADNFKTQLRNIETYRATLAAQAAP</sequence>
<keyword evidence="1 7" id="KW-1003">Cell membrane</keyword>
<evidence type="ECO:0000256" key="1">
    <source>
        <dbReference type="ARBA" id="ARBA00022475"/>
    </source>
</evidence>
<accession>A0ABQ6AAL1</accession>
<evidence type="ECO:0000313" key="9">
    <source>
        <dbReference type="Proteomes" id="UP001156641"/>
    </source>
</evidence>
<keyword evidence="7" id="KW-0997">Cell inner membrane</keyword>
<gene>
    <name evidence="7" type="primary">mltG</name>
    <name evidence="8" type="ORF">GCM10010909_31260</name>
</gene>
<evidence type="ECO:0000256" key="2">
    <source>
        <dbReference type="ARBA" id="ARBA00022692"/>
    </source>
</evidence>
<name>A0ABQ6AAL1_9PROT</name>
<evidence type="ECO:0000256" key="6">
    <source>
        <dbReference type="ARBA" id="ARBA00023316"/>
    </source>
</evidence>
<dbReference type="InterPro" id="IPR003770">
    <property type="entry name" value="MLTG-like"/>
</dbReference>